<dbReference type="RefSeq" id="WP_007423007.1">
    <property type="nucleotide sequence ID" value="NC_009484.1"/>
</dbReference>
<gene>
    <name evidence="2" type="ordered locus">Acry_1705</name>
</gene>
<keyword evidence="3" id="KW-1185">Reference proteome</keyword>
<accession>A5FZ77</accession>
<dbReference type="KEGG" id="acr:Acry_1705"/>
<dbReference type="EMBL" id="CP000697">
    <property type="protein sequence ID" value="ABQ30909.1"/>
    <property type="molecule type" value="Genomic_DNA"/>
</dbReference>
<proteinExistence type="predicted"/>
<feature type="domain" description="DUF6362" evidence="1">
    <location>
        <begin position="73"/>
        <end position="164"/>
    </location>
</feature>
<name>A5FZ77_ACICJ</name>
<evidence type="ECO:0000313" key="3">
    <source>
        <dbReference type="Proteomes" id="UP000000245"/>
    </source>
</evidence>
<dbReference type="InterPro" id="IPR045942">
    <property type="entry name" value="DUF6362"/>
</dbReference>
<dbReference type="AlphaFoldDB" id="A5FZ77"/>
<organism evidence="2 3">
    <name type="scientific">Acidiphilium cryptum (strain JF-5)</name>
    <dbReference type="NCBI Taxonomy" id="349163"/>
    <lineage>
        <taxon>Bacteria</taxon>
        <taxon>Pseudomonadati</taxon>
        <taxon>Pseudomonadota</taxon>
        <taxon>Alphaproteobacteria</taxon>
        <taxon>Acetobacterales</taxon>
        <taxon>Acidocellaceae</taxon>
        <taxon>Acidiphilium</taxon>
    </lineage>
</organism>
<dbReference type="STRING" id="349163.Acry_1705"/>
<evidence type="ECO:0000313" key="2">
    <source>
        <dbReference type="EMBL" id="ABQ30909.1"/>
    </source>
</evidence>
<sequence length="183" mass="19714">MSAVRARRAGEVLGSGIGAAGVERRVEIGPCPAVSGAADPIGAIASRLEAAGSCLLALPERGYSPHLRITRYEVVRSALDAYGWEASRIRPPHPSGAEIDRMDEALGWLAAIPEERFVLRRILGARALTHPLTGRHLFPWRRLGGVLGADHKSVQRWHREGLGIVLAALVAAERKLAESRASR</sequence>
<evidence type="ECO:0000259" key="1">
    <source>
        <dbReference type="Pfam" id="PF19889"/>
    </source>
</evidence>
<dbReference type="HOGENOM" id="CLU_126389_0_0_5"/>
<dbReference type="Pfam" id="PF19889">
    <property type="entry name" value="DUF6362"/>
    <property type="match status" value="1"/>
</dbReference>
<protein>
    <recommendedName>
        <fullName evidence="1">DUF6362 domain-containing protein</fullName>
    </recommendedName>
</protein>
<dbReference type="Proteomes" id="UP000000245">
    <property type="component" value="Chromosome"/>
</dbReference>
<reference evidence="2 3" key="1">
    <citation type="submission" date="2007-05" db="EMBL/GenBank/DDBJ databases">
        <title>Complete sequence of chromosome of Acidiphilium cryptum JF-5.</title>
        <authorList>
            <consortium name="US DOE Joint Genome Institute"/>
            <person name="Copeland A."/>
            <person name="Lucas S."/>
            <person name="Lapidus A."/>
            <person name="Barry K."/>
            <person name="Detter J.C."/>
            <person name="Glavina del Rio T."/>
            <person name="Hammon N."/>
            <person name="Israni S."/>
            <person name="Dalin E."/>
            <person name="Tice H."/>
            <person name="Pitluck S."/>
            <person name="Sims D."/>
            <person name="Brettin T."/>
            <person name="Bruce D."/>
            <person name="Han C."/>
            <person name="Schmutz J."/>
            <person name="Larimer F."/>
            <person name="Land M."/>
            <person name="Hauser L."/>
            <person name="Kyrpides N."/>
            <person name="Kim E."/>
            <person name="Magnuson T."/>
            <person name="Richardson P."/>
        </authorList>
    </citation>
    <scope>NUCLEOTIDE SEQUENCE [LARGE SCALE GENOMIC DNA]</scope>
    <source>
        <strain evidence="2 3">JF-5</strain>
    </source>
</reference>